<proteinExistence type="predicted"/>
<organism evidence="1">
    <name type="scientific">Orpheovirus IHUMI-LCC2</name>
    <dbReference type="NCBI Taxonomy" id="2023057"/>
    <lineage>
        <taxon>Viruses</taxon>
        <taxon>Varidnaviria</taxon>
        <taxon>Bamfordvirae</taxon>
        <taxon>Nucleocytoviricota</taxon>
        <taxon>Megaviricetes</taxon>
        <taxon>Pimascovirales</taxon>
        <taxon>Ocovirineae</taxon>
        <taxon>Orpheoviridae</taxon>
        <taxon>Alphaorpheovirus</taxon>
        <taxon>Alphaorpheovirus massiliense</taxon>
    </lineage>
</organism>
<dbReference type="EMBL" id="LT906555">
    <property type="protein sequence ID" value="SNW62797.1"/>
    <property type="molecule type" value="Genomic_DNA"/>
</dbReference>
<dbReference type="KEGG" id="vg:35382731"/>
<dbReference type="RefSeq" id="YP_009449099.1">
    <property type="nucleotide sequence ID" value="NC_036594.1"/>
</dbReference>
<sequence length="341" mass="40885">MNKMIIICNYHSKYRIINMIAYDSFLHVIKFIDIKSFMCFCLTNKDNYNFRNDIHILNNWKQKFKDYIPHSEFSYDTMKTIFSIYTTPPTLYKSYNFYPYSGMGLSIREDKSHNNPSVEVGSIGSFSCERDPDDSNNFIVVKKYNPGDDYMDVIYPTFFENLGTDVSILDTRNTYDKVYVYERGNMSYLISNNKDELFHEHNTIHKDISHNDLLKSFYDKVLLLDDMKLKLYKEMKHEDNCSYSGLLYIKNEEIYEHSVNKYWELDEVGCGCKTMEDLLYEGMRNPPKNNLYKIYRINMKTSYTWVWMNITNEISSKQNNIFRGFEQYQGHSYMQLNNKWY</sequence>
<accession>A0A2I2L5J4</accession>
<evidence type="ECO:0000313" key="1">
    <source>
        <dbReference type="EMBL" id="SNW62797.1"/>
    </source>
</evidence>
<dbReference type="GeneID" id="35382731"/>
<evidence type="ECO:0000313" key="2">
    <source>
        <dbReference type="Proteomes" id="UP000236316"/>
    </source>
</evidence>
<name>A0A2I2L5J4_9VIRU</name>
<reference evidence="1" key="1">
    <citation type="submission" date="2017-08" db="EMBL/GenBank/DDBJ databases">
        <authorList>
            <consortium name="Urmite Genomes"/>
        </authorList>
    </citation>
    <scope>NUCLEOTIDE SEQUENCE [LARGE SCALE GENOMIC DNA]</scope>
    <source>
        <strain evidence="1">IHUMI-LCC2</strain>
    </source>
</reference>
<keyword evidence="2" id="KW-1185">Reference proteome</keyword>
<dbReference type="Proteomes" id="UP000236316">
    <property type="component" value="Segment"/>
</dbReference>
<protein>
    <submittedName>
        <fullName evidence="1">Uncharacterized protein</fullName>
    </submittedName>
</protein>
<gene>
    <name evidence="1" type="ORF">ORPV_893</name>
</gene>